<organism evidence="1 2">
    <name type="scientific">Solanum verrucosum</name>
    <dbReference type="NCBI Taxonomy" id="315347"/>
    <lineage>
        <taxon>Eukaryota</taxon>
        <taxon>Viridiplantae</taxon>
        <taxon>Streptophyta</taxon>
        <taxon>Embryophyta</taxon>
        <taxon>Tracheophyta</taxon>
        <taxon>Spermatophyta</taxon>
        <taxon>Magnoliopsida</taxon>
        <taxon>eudicotyledons</taxon>
        <taxon>Gunneridae</taxon>
        <taxon>Pentapetalae</taxon>
        <taxon>asterids</taxon>
        <taxon>lamiids</taxon>
        <taxon>Solanales</taxon>
        <taxon>Solanaceae</taxon>
        <taxon>Solanoideae</taxon>
        <taxon>Solaneae</taxon>
        <taxon>Solanum</taxon>
    </lineage>
</organism>
<protein>
    <submittedName>
        <fullName evidence="1">Uncharacterized protein</fullName>
    </submittedName>
</protein>
<dbReference type="EMBL" id="CP133617">
    <property type="protein sequence ID" value="WMV36143.1"/>
    <property type="molecule type" value="Genomic_DNA"/>
</dbReference>
<gene>
    <name evidence="1" type="ORF">MTR67_029528</name>
</gene>
<evidence type="ECO:0000313" key="1">
    <source>
        <dbReference type="EMBL" id="WMV36143.1"/>
    </source>
</evidence>
<accession>A0AAF0U0W2</accession>
<evidence type="ECO:0000313" key="2">
    <source>
        <dbReference type="Proteomes" id="UP001234989"/>
    </source>
</evidence>
<name>A0AAF0U0W2_SOLVR</name>
<dbReference type="AlphaFoldDB" id="A0AAF0U0W2"/>
<keyword evidence="2" id="KW-1185">Reference proteome</keyword>
<reference evidence="1" key="1">
    <citation type="submission" date="2023-08" db="EMBL/GenBank/DDBJ databases">
        <title>A de novo genome assembly of Solanum verrucosum Schlechtendal, a Mexican diploid species geographically isolated from the other diploid A-genome species in potato relatives.</title>
        <authorList>
            <person name="Hosaka K."/>
        </authorList>
    </citation>
    <scope>NUCLEOTIDE SEQUENCE</scope>
    <source>
        <tissue evidence="1">Young leaves</tissue>
    </source>
</reference>
<proteinExistence type="predicted"/>
<sequence length="66" mass="7261">MVQQLEPTLIRDNAVPQALQFIVPSNHEEQNMKNDTPSTNAAVIEGMLGTSSKGNFMVTGRNTRCE</sequence>
<dbReference type="Proteomes" id="UP001234989">
    <property type="component" value="Chromosome 6"/>
</dbReference>